<evidence type="ECO:0000313" key="13">
    <source>
        <dbReference type="Proteomes" id="UP000824890"/>
    </source>
</evidence>
<dbReference type="Gene3D" id="3.30.1120.90">
    <property type="entry name" value="Nucleosome assembly protein"/>
    <property type="match status" value="1"/>
</dbReference>
<evidence type="ECO:0000256" key="7">
    <source>
        <dbReference type="PROSITE-ProRule" id="PRU01391"/>
    </source>
</evidence>
<feature type="compositionally biased region" description="Basic and acidic residues" evidence="9">
    <location>
        <begin position="878"/>
        <end position="887"/>
    </location>
</feature>
<feature type="coiled-coil region" evidence="8">
    <location>
        <begin position="53"/>
        <end position="80"/>
    </location>
</feature>
<keyword evidence="13" id="KW-1185">Reference proteome</keyword>
<dbReference type="EMBL" id="JAGKQM010000001">
    <property type="protein sequence ID" value="KAH0941932.1"/>
    <property type="molecule type" value="Genomic_DNA"/>
</dbReference>
<comment type="pathway">
    <text evidence="1">Protein modification; protein ubiquitination.</text>
</comment>
<feature type="repeat" description="ANK" evidence="6">
    <location>
        <begin position="652"/>
        <end position="684"/>
    </location>
</feature>
<dbReference type="InterPro" id="IPR011333">
    <property type="entry name" value="SKP1/BTB/POZ_sf"/>
</dbReference>
<dbReference type="InterPro" id="IPR037231">
    <property type="entry name" value="NAP-like_sf"/>
</dbReference>
<keyword evidence="8" id="KW-0175">Coiled coil</keyword>
<keyword evidence="4" id="KW-0143">Chaperone</keyword>
<dbReference type="Gene3D" id="3.30.710.10">
    <property type="entry name" value="Potassium Channel Kv1.1, Chain A"/>
    <property type="match status" value="1"/>
</dbReference>
<dbReference type="SUPFAM" id="SSF54695">
    <property type="entry name" value="POZ domain"/>
    <property type="match status" value="1"/>
</dbReference>
<dbReference type="Gene3D" id="1.25.40.20">
    <property type="entry name" value="Ankyrin repeat-containing domain"/>
    <property type="match status" value="1"/>
</dbReference>
<dbReference type="InterPro" id="IPR000210">
    <property type="entry name" value="BTB/POZ_dom"/>
</dbReference>
<reference evidence="12 13" key="1">
    <citation type="submission" date="2021-05" db="EMBL/GenBank/DDBJ databases">
        <title>Genome Assembly of Synthetic Allotetraploid Brassica napus Reveals Homoeologous Exchanges between Subgenomes.</title>
        <authorList>
            <person name="Davis J.T."/>
        </authorList>
    </citation>
    <scope>NUCLEOTIDE SEQUENCE [LARGE SCALE GENOMIC DNA]</scope>
    <source>
        <strain evidence="13">cv. Da-Ae</strain>
        <tissue evidence="12">Seedling</tissue>
    </source>
</reference>
<dbReference type="Pfam" id="PF12313">
    <property type="entry name" value="NPR1_like_C"/>
    <property type="match status" value="1"/>
</dbReference>
<evidence type="ECO:0000256" key="1">
    <source>
        <dbReference type="ARBA" id="ARBA00004906"/>
    </source>
</evidence>
<dbReference type="InterPro" id="IPR057250">
    <property type="entry name" value="Znf_C2HC_NPR-type"/>
</dbReference>
<dbReference type="InterPro" id="IPR044292">
    <property type="entry name" value="NPR"/>
</dbReference>
<dbReference type="InterPro" id="IPR021094">
    <property type="entry name" value="NPR1/NIM1-like_C"/>
</dbReference>
<dbReference type="CDD" id="cd18310">
    <property type="entry name" value="BTB_POZ_NPR_plant"/>
    <property type="match status" value="1"/>
</dbReference>
<evidence type="ECO:0000256" key="8">
    <source>
        <dbReference type="SAM" id="Coils"/>
    </source>
</evidence>
<feature type="domain" description="C2HC NPR-type" evidence="11">
    <location>
        <begin position="471"/>
        <end position="485"/>
    </location>
</feature>
<evidence type="ECO:0000256" key="2">
    <source>
        <dbReference type="ARBA" id="ARBA00009947"/>
    </source>
</evidence>
<feature type="modified residue" description="S-nitrosocysteine" evidence="7">
    <location>
        <position position="480"/>
    </location>
</feature>
<dbReference type="PANTHER" id="PTHR46475:SF1">
    <property type="entry name" value="REGULATORY PROTEIN NPR2"/>
    <property type="match status" value="1"/>
</dbReference>
<evidence type="ECO:0000313" key="12">
    <source>
        <dbReference type="EMBL" id="KAH0941932.1"/>
    </source>
</evidence>
<dbReference type="PROSITE" id="PS50088">
    <property type="entry name" value="ANK_REPEAT"/>
    <property type="match status" value="1"/>
</dbReference>
<dbReference type="InterPro" id="IPR002164">
    <property type="entry name" value="NAP_family"/>
</dbReference>
<evidence type="ECO:0000256" key="6">
    <source>
        <dbReference type="PROSITE-ProRule" id="PRU00023"/>
    </source>
</evidence>
<organism evidence="12 13">
    <name type="scientific">Brassica napus</name>
    <name type="common">Rape</name>
    <dbReference type="NCBI Taxonomy" id="3708"/>
    <lineage>
        <taxon>Eukaryota</taxon>
        <taxon>Viridiplantae</taxon>
        <taxon>Streptophyta</taxon>
        <taxon>Embryophyta</taxon>
        <taxon>Tracheophyta</taxon>
        <taxon>Spermatophyta</taxon>
        <taxon>Magnoliopsida</taxon>
        <taxon>eudicotyledons</taxon>
        <taxon>Gunneridae</taxon>
        <taxon>Pentapetalae</taxon>
        <taxon>rosids</taxon>
        <taxon>malvids</taxon>
        <taxon>Brassicales</taxon>
        <taxon>Brassicaceae</taxon>
        <taxon>Brassiceae</taxon>
        <taxon>Brassica</taxon>
    </lineage>
</organism>
<accession>A0ABQ8EKW7</accession>
<dbReference type="Pfam" id="PF00651">
    <property type="entry name" value="BTB"/>
    <property type="match status" value="1"/>
</dbReference>
<evidence type="ECO:0000259" key="11">
    <source>
        <dbReference type="PROSITE" id="PS52046"/>
    </source>
</evidence>
<dbReference type="Gene3D" id="1.20.5.1500">
    <property type="match status" value="1"/>
</dbReference>
<dbReference type="PROSITE" id="PS52046">
    <property type="entry name" value="ZF_C2HC_NPR"/>
    <property type="match status" value="1"/>
</dbReference>
<dbReference type="SMART" id="SM00225">
    <property type="entry name" value="BTB"/>
    <property type="match status" value="1"/>
</dbReference>
<evidence type="ECO:0000259" key="10">
    <source>
        <dbReference type="PROSITE" id="PS50097"/>
    </source>
</evidence>
<protein>
    <submittedName>
        <fullName evidence="12">Uncharacterized protein</fullName>
    </submittedName>
</protein>
<dbReference type="PROSITE" id="PS50297">
    <property type="entry name" value="ANK_REP_REGION"/>
    <property type="match status" value="1"/>
</dbReference>
<dbReference type="InterPro" id="IPR036770">
    <property type="entry name" value="Ankyrin_rpt-contain_sf"/>
</dbReference>
<keyword evidence="7" id="KW-0863">Zinc-finger</keyword>
<evidence type="ECO:0000256" key="4">
    <source>
        <dbReference type="ARBA" id="ARBA00023186"/>
    </source>
</evidence>
<dbReference type="PANTHER" id="PTHR46475">
    <property type="entry name" value="REGULATORY PROTEIN NPR3"/>
    <property type="match status" value="1"/>
</dbReference>
<gene>
    <name evidence="12" type="ORF">HID58_001569</name>
</gene>
<feature type="region of interest" description="Disordered" evidence="9">
    <location>
        <begin position="877"/>
        <end position="907"/>
    </location>
</feature>
<evidence type="ECO:0000256" key="5">
    <source>
        <dbReference type="ARBA" id="ARBA00044947"/>
    </source>
</evidence>
<keyword evidence="3" id="KW-0611">Plant defense</keyword>
<dbReference type="Pfam" id="PF00956">
    <property type="entry name" value="NAP"/>
    <property type="match status" value="1"/>
</dbReference>
<keyword evidence="7" id="KW-0479">Metal-binding</keyword>
<keyword evidence="7" id="KW-0862">Zinc</keyword>
<dbReference type="PROSITE" id="PS50097">
    <property type="entry name" value="BTB"/>
    <property type="match status" value="1"/>
</dbReference>
<comment type="similarity">
    <text evidence="5">Belongs to the plant 'ANKYRIN-BTB/POZ' family. 'NPR1-like' subfamily.</text>
</comment>
<evidence type="ECO:0000256" key="3">
    <source>
        <dbReference type="ARBA" id="ARBA00022821"/>
    </source>
</evidence>
<comment type="similarity">
    <text evidence="2">Belongs to the nucleosome assembly protein (NAP) family.</text>
</comment>
<sequence>MILNMSNDKDNFNLADLTDALKDEDRIGLMHALKNKLMAGQHSDVLESLTPQVRNRVEALKEIQGKYDELEAKFRAERAVLEAKYEMLYQPFYTKRYEIVNGVTEVETTPEDTKMDQEGEKPAEEKGVPSFWLTALKNNDVTSEEVTERDEEALKYLKDIKWYKTEEPKGFKLEFFFDSNPYFKNAVLTKSYHMIDEDEPLLEKAIGTEIDWYPGKCLTQKILKKKPKKGSNSKPITKMEDCESFFNFFNPPQVPEEDEDIDEDKAEELQNLMEQDYDIGRQADTRREADLRWLVTVNKARGHPNASNSITLYTFFVSFPRISTLFFNSLLMATIARLSGSYEITNGYSFIAESSIDNPAAEFLTSPEVSALQLLSTCLESVFDSPETFYSDAKLVLSDGREISFHRCVLSARIPVFKNALAAAVKDRKPAAVVKLDLKEIARDHDVGFDSVAMVLAYVYSGRVRPPRKGASDCVDDGCCHVACRPAVEFLMELLYLAYVFEIPELVSLYERQFLNIIDKIVIEDILVIFKLANICGETYKKLLVTCLEIIAKSDIEIVTLDKSLPQDIVKRVTDIRKELGLEPPEPDKHVVNIYKALDSDDVELVKMLLTEGHTSLDDAYALHYAVAHSDVKTASDLIDLELADVDHRNLRGYTALHVAAMRNEPKLMVYLLTKGANASETTFDGRTALVIAKRLTKASEYNASTEQGKPSLKGGLCIEVLEHARKLGRLPRDGLPSLPATPDELRMRLLYLENRVALARILFPVEAQVVMDIVKLEGTSEFTASSLDPDQQSCAKRTSLDLNIAPFVIREEHLCRLIALTNTVKLGKRYFPRCSLDHFMDTEDLNHLACLEEDTPEKRLQKRQRYMELQETVMKTFSEEKDDSGKSSKTRSVRSNGKLSHRRLRVDKRDLEKRICRNRKGDSRIEKHVTFEAGN</sequence>
<dbReference type="SUPFAM" id="SSF143113">
    <property type="entry name" value="NAP-like"/>
    <property type="match status" value="1"/>
</dbReference>
<comment type="caution">
    <text evidence="12">The sequence shown here is derived from an EMBL/GenBank/DDBJ whole genome shotgun (WGS) entry which is preliminary data.</text>
</comment>
<dbReference type="Proteomes" id="UP000824890">
    <property type="component" value="Unassembled WGS sequence"/>
</dbReference>
<evidence type="ECO:0000256" key="9">
    <source>
        <dbReference type="SAM" id="MobiDB-lite"/>
    </source>
</evidence>
<dbReference type="InterPro" id="IPR002110">
    <property type="entry name" value="Ankyrin_rpt"/>
</dbReference>
<dbReference type="SMART" id="SM00248">
    <property type="entry name" value="ANK"/>
    <property type="match status" value="2"/>
</dbReference>
<proteinExistence type="inferred from homology"/>
<dbReference type="SUPFAM" id="SSF48403">
    <property type="entry name" value="Ankyrin repeat"/>
    <property type="match status" value="1"/>
</dbReference>
<name>A0ABQ8EKW7_BRANA</name>
<keyword evidence="6" id="KW-0040">ANK repeat</keyword>
<feature type="domain" description="BTB" evidence="10">
    <location>
        <begin position="391"/>
        <end position="468"/>
    </location>
</feature>
<dbReference type="Pfam" id="PF12796">
    <property type="entry name" value="Ank_2"/>
    <property type="match status" value="1"/>
</dbReference>